<name>A0ABR2RM42_9ROSI</name>
<comment type="caution">
    <text evidence="6">The sequence shown here is derived from an EMBL/GenBank/DDBJ whole genome shotgun (WGS) entry which is preliminary data.</text>
</comment>
<evidence type="ECO:0000259" key="4">
    <source>
        <dbReference type="PROSITE" id="PS50015"/>
    </source>
</evidence>
<comment type="similarity">
    <text evidence="1">Belongs to the peptidase A1 family.</text>
</comment>
<evidence type="ECO:0000259" key="5">
    <source>
        <dbReference type="PROSITE" id="PS51767"/>
    </source>
</evidence>
<dbReference type="PROSITE" id="PS51767">
    <property type="entry name" value="PEPTIDASE_A1"/>
    <property type="match status" value="1"/>
</dbReference>
<dbReference type="SUPFAM" id="SSF50630">
    <property type="entry name" value="Acid proteases"/>
    <property type="match status" value="1"/>
</dbReference>
<dbReference type="PROSITE" id="PS50015">
    <property type="entry name" value="SAP_B"/>
    <property type="match status" value="1"/>
</dbReference>
<dbReference type="Proteomes" id="UP001396334">
    <property type="component" value="Unassembled WGS sequence"/>
</dbReference>
<accession>A0ABR2RM42</accession>
<protein>
    <submittedName>
        <fullName evidence="6">Uncharacterized protein</fullName>
    </submittedName>
</protein>
<organism evidence="6 7">
    <name type="scientific">Hibiscus sabdariffa</name>
    <name type="common">roselle</name>
    <dbReference type="NCBI Taxonomy" id="183260"/>
    <lineage>
        <taxon>Eukaryota</taxon>
        <taxon>Viridiplantae</taxon>
        <taxon>Streptophyta</taxon>
        <taxon>Embryophyta</taxon>
        <taxon>Tracheophyta</taxon>
        <taxon>Spermatophyta</taxon>
        <taxon>Magnoliopsida</taxon>
        <taxon>eudicotyledons</taxon>
        <taxon>Gunneridae</taxon>
        <taxon>Pentapetalae</taxon>
        <taxon>rosids</taxon>
        <taxon>malvids</taxon>
        <taxon>Malvales</taxon>
        <taxon>Malvaceae</taxon>
        <taxon>Malvoideae</taxon>
        <taxon>Hibiscus</taxon>
    </lineage>
</organism>
<evidence type="ECO:0000256" key="3">
    <source>
        <dbReference type="ARBA" id="ARBA00023157"/>
    </source>
</evidence>
<dbReference type="Pfam" id="PF03489">
    <property type="entry name" value="SapB_2"/>
    <property type="match status" value="1"/>
</dbReference>
<dbReference type="Pfam" id="PF00026">
    <property type="entry name" value="Asp"/>
    <property type="match status" value="1"/>
</dbReference>
<dbReference type="SUPFAM" id="SSF47862">
    <property type="entry name" value="Saposin"/>
    <property type="match status" value="1"/>
</dbReference>
<reference evidence="6 7" key="1">
    <citation type="journal article" date="2024" name="G3 (Bethesda)">
        <title>Genome assembly of Hibiscus sabdariffa L. provides insights into metabolisms of medicinal natural products.</title>
        <authorList>
            <person name="Kim T."/>
        </authorList>
    </citation>
    <scope>NUCLEOTIDE SEQUENCE [LARGE SCALE GENOMIC DNA]</scope>
    <source>
        <strain evidence="6">TK-2024</strain>
        <tissue evidence="6">Old leaves</tissue>
    </source>
</reference>
<dbReference type="PANTHER" id="PTHR47966:SF54">
    <property type="entry name" value="ASPARTIC PROTEINASE"/>
    <property type="match status" value="1"/>
</dbReference>
<dbReference type="Gene3D" id="1.10.225.10">
    <property type="entry name" value="Saposin-like"/>
    <property type="match status" value="1"/>
</dbReference>
<gene>
    <name evidence="6" type="ORF">V6N11_041858</name>
</gene>
<dbReference type="InterPro" id="IPR001969">
    <property type="entry name" value="Aspartic_peptidase_AS"/>
</dbReference>
<feature type="domain" description="Saposin B-type" evidence="4">
    <location>
        <begin position="489"/>
        <end position="529"/>
    </location>
</feature>
<dbReference type="InterPro" id="IPR033121">
    <property type="entry name" value="PEPTIDASE_A1"/>
</dbReference>
<keyword evidence="7" id="KW-1185">Reference proteome</keyword>
<evidence type="ECO:0000256" key="1">
    <source>
        <dbReference type="ARBA" id="ARBA00007447"/>
    </source>
</evidence>
<dbReference type="InterPro" id="IPR011001">
    <property type="entry name" value="Saposin-like"/>
</dbReference>
<dbReference type="InterPro" id="IPR008138">
    <property type="entry name" value="SapB_2"/>
</dbReference>
<evidence type="ECO:0000313" key="6">
    <source>
        <dbReference type="EMBL" id="KAK9013866.1"/>
    </source>
</evidence>
<feature type="domain" description="Peptidase A1" evidence="5">
    <location>
        <begin position="242"/>
        <end position="583"/>
    </location>
</feature>
<keyword evidence="3" id="KW-1015">Disulfide bond</keyword>
<evidence type="ECO:0000256" key="2">
    <source>
        <dbReference type="ARBA" id="ARBA00022670"/>
    </source>
</evidence>
<dbReference type="EMBL" id="JBBPBN010000022">
    <property type="protein sequence ID" value="KAK9013866.1"/>
    <property type="molecule type" value="Genomic_DNA"/>
</dbReference>
<keyword evidence="2" id="KW-0378">Hydrolase</keyword>
<dbReference type="Gene3D" id="2.40.70.10">
    <property type="entry name" value="Acid Proteases"/>
    <property type="match status" value="1"/>
</dbReference>
<evidence type="ECO:0000313" key="7">
    <source>
        <dbReference type="Proteomes" id="UP001396334"/>
    </source>
</evidence>
<dbReference type="PROSITE" id="PS00141">
    <property type="entry name" value="ASP_PROTEASE"/>
    <property type="match status" value="1"/>
</dbReference>
<sequence length="583" mass="66166">MVMDSEELGITLLKGFEAILDAAFDKFRRDFKNYLKVIFGSVTIGFNERYKELNVSPTMTNFVESRQEVSNDLQVFDESPMTTVEESFGLDNPKIGPLEDYLTMDSPEPPQDMALILEGCGELTRGLMEPSLIQDILLDSFAVVREVDSNATQAFDEKFVRKGEDLTTTKPILALDVERDSYGFRLLLMEKKLIRDEVSVREGETKSNKTVEGLIGDKGSMGEGEMKPNRTVEGLICLMQKFNRTKDFIVDTLKLRIHIDSYLCEIFKYGIKSDFNGDQWFLAQVTSFECYFSIAWYSHSTYKSSCSQMYEANGKSVNIQCGTGSISGFFIEDYVAVGDLVVKNQEIVEATKEADLTFLLAKFDGILGLGFQEILVRNVVPVWYNMVNQGLVQQLVFSFWLNRNLQYDFGRKLVFDGMYPKHIKGEHTYVVVTRKRCWQFDRGDFRIGNKTTKFCVSGCNAIVDSGTSMLAGLTCIFMQINHAIGESGVVSQECKAVVSEYGDKIIDMLLANEQPKKICSQIGLCMFYGTQGIQTLTLTYIVAEVTHCKQADVDFRGLEEIYNGMMDYEEDRIRPKRRRHPVV</sequence>
<dbReference type="InterPro" id="IPR008139">
    <property type="entry name" value="SaposinB_dom"/>
</dbReference>
<dbReference type="InterPro" id="IPR021109">
    <property type="entry name" value="Peptidase_aspartic_dom_sf"/>
</dbReference>
<keyword evidence="2" id="KW-0645">Protease</keyword>
<dbReference type="PANTHER" id="PTHR47966">
    <property type="entry name" value="BETA-SITE APP-CLEAVING ENZYME, ISOFORM A-RELATED"/>
    <property type="match status" value="1"/>
</dbReference>
<dbReference type="InterPro" id="IPR001461">
    <property type="entry name" value="Aspartic_peptidase_A1"/>
</dbReference>
<proteinExistence type="inferred from homology"/>